<keyword evidence="4" id="KW-1185">Reference proteome</keyword>
<dbReference type="Proteomes" id="UP000522081">
    <property type="component" value="Unassembled WGS sequence"/>
</dbReference>
<dbReference type="InterPro" id="IPR036291">
    <property type="entry name" value="NAD(P)-bd_dom_sf"/>
</dbReference>
<evidence type="ECO:0000256" key="2">
    <source>
        <dbReference type="ARBA" id="ARBA00023002"/>
    </source>
</evidence>
<dbReference type="GO" id="GO:0016491">
    <property type="term" value="F:oxidoreductase activity"/>
    <property type="evidence" value="ECO:0007669"/>
    <property type="project" value="UniProtKB-KW"/>
</dbReference>
<accession>A0A7Y9Y1P8</accession>
<dbReference type="PANTHER" id="PTHR43943:SF17">
    <property type="entry name" value="3-PHENYLPROPIONATE-DIHYDRODIOL_CINNAMIC ACID-DIHYDRODIOL DEHYDROGENASE"/>
    <property type="match status" value="1"/>
</dbReference>
<gene>
    <name evidence="3" type="ORF">FHS75_003469</name>
</gene>
<evidence type="ECO:0000256" key="1">
    <source>
        <dbReference type="ARBA" id="ARBA00006484"/>
    </source>
</evidence>
<dbReference type="Gene3D" id="3.40.50.720">
    <property type="entry name" value="NAD(P)-binding Rossmann-like Domain"/>
    <property type="match status" value="1"/>
</dbReference>
<dbReference type="EMBL" id="JACBZF010000013">
    <property type="protein sequence ID" value="NYH97108.1"/>
    <property type="molecule type" value="Genomic_DNA"/>
</dbReference>
<dbReference type="InterPro" id="IPR002347">
    <property type="entry name" value="SDR_fam"/>
</dbReference>
<keyword evidence="2" id="KW-0560">Oxidoreductase</keyword>
<name>A0A7Y9Y1P8_9SPHN</name>
<comment type="similarity">
    <text evidence="1">Belongs to the short-chain dehydrogenases/reductases (SDR) family.</text>
</comment>
<dbReference type="PRINTS" id="PR00081">
    <property type="entry name" value="GDHRDH"/>
</dbReference>
<dbReference type="CDD" id="cd05233">
    <property type="entry name" value="SDR_c"/>
    <property type="match status" value="1"/>
</dbReference>
<evidence type="ECO:0000313" key="3">
    <source>
        <dbReference type="EMBL" id="NYH97108.1"/>
    </source>
</evidence>
<dbReference type="SUPFAM" id="SSF51735">
    <property type="entry name" value="NAD(P)-binding Rossmann-fold domains"/>
    <property type="match status" value="1"/>
</dbReference>
<dbReference type="Pfam" id="PF13561">
    <property type="entry name" value="adh_short_C2"/>
    <property type="match status" value="1"/>
</dbReference>
<dbReference type="RefSeq" id="WP_179408875.1">
    <property type="nucleotide sequence ID" value="NZ_BMGF01000015.1"/>
</dbReference>
<protein>
    <submittedName>
        <fullName evidence="3">NAD(P)-dependent dehydrogenase (Short-subunit alcohol dehydrogenase family)</fullName>
    </submittedName>
</protein>
<dbReference type="AlphaFoldDB" id="A0A7Y9Y1P8"/>
<evidence type="ECO:0000313" key="4">
    <source>
        <dbReference type="Proteomes" id="UP000522081"/>
    </source>
</evidence>
<dbReference type="FunFam" id="3.40.50.720:FF:000084">
    <property type="entry name" value="Short-chain dehydrogenase reductase"/>
    <property type="match status" value="1"/>
</dbReference>
<reference evidence="3 4" key="1">
    <citation type="submission" date="2020-07" db="EMBL/GenBank/DDBJ databases">
        <title>Genomic Encyclopedia of Type Strains, Phase IV (KMG-IV): sequencing the most valuable type-strain genomes for metagenomic binning, comparative biology and taxonomic classification.</title>
        <authorList>
            <person name="Goeker M."/>
        </authorList>
    </citation>
    <scope>NUCLEOTIDE SEQUENCE [LARGE SCALE GENOMIC DNA]</scope>
    <source>
        <strain evidence="3 4">DSM 29043</strain>
    </source>
</reference>
<sequence length="276" mass="29890">MDLELAGRKVLVTAATRGVGRAIAERFLREGASVAICGRKLRRDRPIVRNPANEFDNDLASDGLEEALAAMTQLGDVRGSVVDCSDQVQVTRWAEQSAGEMGGLDIVVSSASALGGTARTREGWDLSYNTDLMSAVALWNAAYPHFLKSDAPSFVQVSSVAAVEYHIHGDSGQAYGAMKAALINYMFSLAQQYMEQGIRVNCVSPGPTFVEGGSWDFIEQRMPEYNVEQLARQPSGRLGRPEEIADVVAFLASPRASWVIGENVVVDGGYTKHVKF</sequence>
<dbReference type="PANTHER" id="PTHR43943">
    <property type="entry name" value="DEHYDROGENASE/REDUCTASE (SDR FAMILY) MEMBER 4"/>
    <property type="match status" value="1"/>
</dbReference>
<organism evidence="3 4">
    <name type="scientific">Novosphingobium marinum</name>
    <dbReference type="NCBI Taxonomy" id="1514948"/>
    <lineage>
        <taxon>Bacteria</taxon>
        <taxon>Pseudomonadati</taxon>
        <taxon>Pseudomonadota</taxon>
        <taxon>Alphaproteobacteria</taxon>
        <taxon>Sphingomonadales</taxon>
        <taxon>Sphingomonadaceae</taxon>
        <taxon>Novosphingobium</taxon>
    </lineage>
</organism>
<proteinExistence type="inferred from homology"/>
<dbReference type="Pfam" id="PF00106">
    <property type="entry name" value="adh_short"/>
    <property type="match status" value="1"/>
</dbReference>
<comment type="caution">
    <text evidence="3">The sequence shown here is derived from an EMBL/GenBank/DDBJ whole genome shotgun (WGS) entry which is preliminary data.</text>
</comment>